<dbReference type="Proteomes" id="UP001597012">
    <property type="component" value="Unassembled WGS sequence"/>
</dbReference>
<comment type="catalytic activity">
    <reaction evidence="1">
        <text>Hydrolysis of alpha-(2-&gt;3)-, alpha-(2-&gt;6)-, alpha-(2-&gt;8)- glycosidic linkages of terminal sialic acid residues in oligosaccharides, glycoproteins, glycolipids, colominic acid and synthetic substrates.</text>
        <dbReference type="EC" id="3.2.1.18"/>
    </reaction>
</comment>
<dbReference type="Gene3D" id="2.120.10.10">
    <property type="match status" value="1"/>
</dbReference>
<dbReference type="Gene3D" id="2.60.40.1290">
    <property type="match status" value="1"/>
</dbReference>
<organism evidence="7 8">
    <name type="scientific">Maribacter chungangensis</name>
    <dbReference type="NCBI Taxonomy" id="1069117"/>
    <lineage>
        <taxon>Bacteria</taxon>
        <taxon>Pseudomonadati</taxon>
        <taxon>Bacteroidota</taxon>
        <taxon>Flavobacteriia</taxon>
        <taxon>Flavobacteriales</taxon>
        <taxon>Flavobacteriaceae</taxon>
        <taxon>Maribacter</taxon>
    </lineage>
</organism>
<dbReference type="InterPro" id="IPR026856">
    <property type="entry name" value="Sialidase_fam"/>
</dbReference>
<keyword evidence="4" id="KW-0732">Signal</keyword>
<feature type="domain" description="Sialidase" evidence="5">
    <location>
        <begin position="212"/>
        <end position="502"/>
    </location>
</feature>
<dbReference type="CDD" id="cd15482">
    <property type="entry name" value="Sialidase_non-viral"/>
    <property type="match status" value="1"/>
</dbReference>
<dbReference type="Pfam" id="PF14873">
    <property type="entry name" value="BNR_assoc_N"/>
    <property type="match status" value="1"/>
</dbReference>
<evidence type="ECO:0000259" key="5">
    <source>
        <dbReference type="Pfam" id="PF13088"/>
    </source>
</evidence>
<feature type="chain" id="PRO_5046951157" description="exo-alpha-sialidase" evidence="4">
    <location>
        <begin position="26"/>
        <end position="528"/>
    </location>
</feature>
<evidence type="ECO:0000259" key="6">
    <source>
        <dbReference type="Pfam" id="PF14873"/>
    </source>
</evidence>
<dbReference type="RefSeq" id="WP_379936089.1">
    <property type="nucleotide sequence ID" value="NZ_JBHTHY010000014.1"/>
</dbReference>
<evidence type="ECO:0000313" key="7">
    <source>
        <dbReference type="EMBL" id="MFD0799187.1"/>
    </source>
</evidence>
<dbReference type="PANTHER" id="PTHR10628:SF30">
    <property type="entry name" value="EXO-ALPHA-SIALIDASE"/>
    <property type="match status" value="1"/>
</dbReference>
<keyword evidence="7" id="KW-0326">Glycosidase</keyword>
<protein>
    <recommendedName>
        <fullName evidence="3">exo-alpha-sialidase</fullName>
        <ecNumber evidence="3">3.2.1.18</ecNumber>
    </recommendedName>
</protein>
<dbReference type="InterPro" id="IPR011040">
    <property type="entry name" value="Sialidase"/>
</dbReference>
<dbReference type="InterPro" id="IPR029456">
    <property type="entry name" value="Sialidase_N"/>
</dbReference>
<evidence type="ECO:0000256" key="3">
    <source>
        <dbReference type="ARBA" id="ARBA00012733"/>
    </source>
</evidence>
<dbReference type="EC" id="3.2.1.18" evidence="3"/>
<dbReference type="Pfam" id="PF13088">
    <property type="entry name" value="BNR_2"/>
    <property type="match status" value="1"/>
</dbReference>
<keyword evidence="8" id="KW-1185">Reference proteome</keyword>
<dbReference type="InterPro" id="IPR036278">
    <property type="entry name" value="Sialidase_sf"/>
</dbReference>
<evidence type="ECO:0000256" key="2">
    <source>
        <dbReference type="ARBA" id="ARBA00009348"/>
    </source>
</evidence>
<name>A0ABW3B779_9FLAO</name>
<evidence type="ECO:0000256" key="4">
    <source>
        <dbReference type="SAM" id="SignalP"/>
    </source>
</evidence>
<gene>
    <name evidence="7" type="ORF">ACFQZJ_17055</name>
</gene>
<dbReference type="PROSITE" id="PS51257">
    <property type="entry name" value="PROKAR_LIPOPROTEIN"/>
    <property type="match status" value="1"/>
</dbReference>
<dbReference type="SUPFAM" id="SSF50939">
    <property type="entry name" value="Sialidases"/>
    <property type="match status" value="1"/>
</dbReference>
<dbReference type="PANTHER" id="PTHR10628">
    <property type="entry name" value="SIALIDASE"/>
    <property type="match status" value="1"/>
</dbReference>
<proteinExistence type="inferred from homology"/>
<dbReference type="EMBL" id="JBHTHY010000014">
    <property type="protein sequence ID" value="MFD0799187.1"/>
    <property type="molecule type" value="Genomic_DNA"/>
</dbReference>
<feature type="signal peptide" evidence="4">
    <location>
        <begin position="1"/>
        <end position="25"/>
    </location>
</feature>
<reference evidence="8" key="1">
    <citation type="journal article" date="2019" name="Int. J. Syst. Evol. Microbiol.">
        <title>The Global Catalogue of Microorganisms (GCM) 10K type strain sequencing project: providing services to taxonomists for standard genome sequencing and annotation.</title>
        <authorList>
            <consortium name="The Broad Institute Genomics Platform"/>
            <consortium name="The Broad Institute Genome Sequencing Center for Infectious Disease"/>
            <person name="Wu L."/>
            <person name="Ma J."/>
        </authorList>
    </citation>
    <scope>NUCLEOTIDE SEQUENCE [LARGE SCALE GENOMIC DNA]</scope>
    <source>
        <strain evidence="8">CCUG 61948</strain>
    </source>
</reference>
<comment type="caution">
    <text evidence="7">The sequence shown here is derived from an EMBL/GenBank/DDBJ whole genome shotgun (WGS) entry which is preliminary data.</text>
</comment>
<keyword evidence="7" id="KW-0378">Hydrolase</keyword>
<comment type="similarity">
    <text evidence="2">Belongs to the glycosyl hydrolase 33 family.</text>
</comment>
<sequence length="528" mass="58562">MKKYILTPFLTCFLALFMACNPAVKQNNTKITAQQPVLPVLANKDRNKVLAITLEVKNDSAISHPKSFGFTLDGTTDIKDIQKAELLYSKTADFSDAEVIGSQSTLDANFSISIENPVSLADGNLWLSIALNGTPNLLNKIGAQLATVTFEDGSIAQATAQTSKPQRVGIALRQHQDEGVDTFRIPGLATTNKGTLIGVYDIRYNDPVDLQEDIDVGLSRSTDGGQTWEPMKVIMDMGEYGGLPEAQNGIGDPAVLVDRTTNTIWVAALWLHGYPNERAWNASEPGMTPEKTGQFMLVKSEDDGVTWSEPINITPLTKKSEWQLFFNGPGMGITMKDGTLVFPAQFKDKNRIPHSTIIYSKDQGQTWTVGTGAKSETTEAQVVELSDGSLMLNMRDDRNRANRKDSLNGRSVAITKDLGKTWEEHPTSRKALQESNCMASIIAHQHDDKGTLFFFSNPNTKQRRDHITIKTSFDEGNTWPLENQLELYEEDTYGYSCMTMVDTDHIGILYEGNKELYFEKIALDELIK</sequence>
<evidence type="ECO:0000313" key="8">
    <source>
        <dbReference type="Proteomes" id="UP001597012"/>
    </source>
</evidence>
<dbReference type="GO" id="GO:0004308">
    <property type="term" value="F:exo-alpha-sialidase activity"/>
    <property type="evidence" value="ECO:0007669"/>
    <property type="project" value="UniProtKB-EC"/>
</dbReference>
<feature type="domain" description="Sialidase N-terminal" evidence="6">
    <location>
        <begin position="29"/>
        <end position="152"/>
    </location>
</feature>
<accession>A0ABW3B779</accession>
<evidence type="ECO:0000256" key="1">
    <source>
        <dbReference type="ARBA" id="ARBA00000427"/>
    </source>
</evidence>